<organism evidence="2 3">
    <name type="scientific">Ancylostoma ceylanicum</name>
    <dbReference type="NCBI Taxonomy" id="53326"/>
    <lineage>
        <taxon>Eukaryota</taxon>
        <taxon>Metazoa</taxon>
        <taxon>Ecdysozoa</taxon>
        <taxon>Nematoda</taxon>
        <taxon>Chromadorea</taxon>
        <taxon>Rhabditida</taxon>
        <taxon>Rhabditina</taxon>
        <taxon>Rhabditomorpha</taxon>
        <taxon>Strongyloidea</taxon>
        <taxon>Ancylostomatidae</taxon>
        <taxon>Ancylostomatinae</taxon>
        <taxon>Ancylostoma</taxon>
    </lineage>
</organism>
<feature type="signal peptide" evidence="1">
    <location>
        <begin position="1"/>
        <end position="16"/>
    </location>
</feature>
<feature type="chain" id="PRO_5001492097" evidence="1">
    <location>
        <begin position="17"/>
        <end position="129"/>
    </location>
</feature>
<keyword evidence="3" id="KW-1185">Reference proteome</keyword>
<proteinExistence type="predicted"/>
<evidence type="ECO:0000313" key="3">
    <source>
        <dbReference type="Proteomes" id="UP000024635"/>
    </source>
</evidence>
<evidence type="ECO:0000256" key="1">
    <source>
        <dbReference type="SAM" id="SignalP"/>
    </source>
</evidence>
<dbReference type="Proteomes" id="UP000024635">
    <property type="component" value="Unassembled WGS sequence"/>
</dbReference>
<dbReference type="EMBL" id="JARK01000098">
    <property type="protein sequence ID" value="EYC43297.1"/>
    <property type="molecule type" value="Genomic_DNA"/>
</dbReference>
<keyword evidence="1" id="KW-0732">Signal</keyword>
<comment type="caution">
    <text evidence="2">The sequence shown here is derived from an EMBL/GenBank/DDBJ whole genome shotgun (WGS) entry which is preliminary data.</text>
</comment>
<dbReference type="AlphaFoldDB" id="A0A016WVJ8"/>
<accession>A0A016WVJ8</accession>
<sequence>METLIAFLLCFGIATAIDCPSMSNLVKVDIDFPRFENITMETLIAFLLCFGIATAIDCPSMSNLVKVDIDFPRFVALVNVTKIEDLKSDKGDEYVRFYFHYKGFYKLVIDLEISAESARRDDPSDVLET</sequence>
<reference evidence="3" key="1">
    <citation type="journal article" date="2015" name="Nat. Genet.">
        <title>The genome and transcriptome of the zoonotic hookworm Ancylostoma ceylanicum identify infection-specific gene families.</title>
        <authorList>
            <person name="Schwarz E.M."/>
            <person name="Hu Y."/>
            <person name="Antoshechkin I."/>
            <person name="Miller M.M."/>
            <person name="Sternberg P.W."/>
            <person name="Aroian R.V."/>
        </authorList>
    </citation>
    <scope>NUCLEOTIDE SEQUENCE</scope>
    <source>
        <strain evidence="3">HY135</strain>
    </source>
</reference>
<name>A0A016WVJ8_9BILA</name>
<evidence type="ECO:0000313" key="2">
    <source>
        <dbReference type="EMBL" id="EYC43297.1"/>
    </source>
</evidence>
<gene>
    <name evidence="2" type="primary">Acey_s0498.g2543</name>
    <name evidence="2" type="ORF">Y032_0498g2543</name>
</gene>
<protein>
    <submittedName>
        <fullName evidence="2">Uncharacterized protein</fullName>
    </submittedName>
</protein>